<evidence type="ECO:0000256" key="1">
    <source>
        <dbReference type="ARBA" id="ARBA00022448"/>
    </source>
</evidence>
<name>F8AJF3_PYRYC</name>
<keyword evidence="1" id="KW-0813">Transport</keyword>
<evidence type="ECO:0000256" key="2">
    <source>
        <dbReference type="ARBA" id="ARBA00022741"/>
    </source>
</evidence>
<dbReference type="eggNOG" id="arCOG00198">
    <property type="taxonomic scope" value="Archaea"/>
</dbReference>
<dbReference type="OrthoDB" id="24644at2157"/>
<evidence type="ECO:0000313" key="5">
    <source>
        <dbReference type="EMBL" id="AEH25020.1"/>
    </source>
</evidence>
<dbReference type="Proteomes" id="UP000008386">
    <property type="component" value="Chromosome"/>
</dbReference>
<evidence type="ECO:0000256" key="3">
    <source>
        <dbReference type="ARBA" id="ARBA00022840"/>
    </source>
</evidence>
<dbReference type="GO" id="GO:0005524">
    <property type="term" value="F:ATP binding"/>
    <property type="evidence" value="ECO:0007669"/>
    <property type="project" value="UniProtKB-KW"/>
</dbReference>
<dbReference type="CDD" id="cd03214">
    <property type="entry name" value="ABC_Iron-Siderophores_B12_Hemin"/>
    <property type="match status" value="1"/>
</dbReference>
<dbReference type="PANTHER" id="PTHR42734:SF19">
    <property type="entry name" value="IRON COMPOUNDS ABC TRANSPORTER, ATP-BINDING PROTEIN"/>
    <property type="match status" value="1"/>
</dbReference>
<dbReference type="InterPro" id="IPR027417">
    <property type="entry name" value="P-loop_NTPase"/>
</dbReference>
<protein>
    <submittedName>
        <fullName evidence="5">ABC-type iron(III)-siderophore transport system, ATPase component</fullName>
    </submittedName>
</protein>
<dbReference type="PROSITE" id="PS00211">
    <property type="entry name" value="ABC_TRANSPORTER_1"/>
    <property type="match status" value="1"/>
</dbReference>
<dbReference type="InterPro" id="IPR050153">
    <property type="entry name" value="Metal_Ion_Import_ABC"/>
</dbReference>
<dbReference type="KEGG" id="pya:PYCH_13480"/>
<dbReference type="SMART" id="SM00382">
    <property type="entry name" value="AAA"/>
    <property type="match status" value="1"/>
</dbReference>
<dbReference type="STRING" id="529709.PYCH_13480"/>
<dbReference type="GeneID" id="10837920"/>
<dbReference type="FunFam" id="3.40.50.300:FF:000134">
    <property type="entry name" value="Iron-enterobactin ABC transporter ATP-binding protein"/>
    <property type="match status" value="1"/>
</dbReference>
<dbReference type="EMBL" id="CP002779">
    <property type="protein sequence ID" value="AEH25020.1"/>
    <property type="molecule type" value="Genomic_DNA"/>
</dbReference>
<dbReference type="SUPFAM" id="SSF52540">
    <property type="entry name" value="P-loop containing nucleoside triphosphate hydrolases"/>
    <property type="match status" value="1"/>
</dbReference>
<gene>
    <name evidence="5" type="ordered locus">PYCH_13480</name>
</gene>
<dbReference type="InterPro" id="IPR003593">
    <property type="entry name" value="AAA+_ATPase"/>
</dbReference>
<keyword evidence="3" id="KW-0067">ATP-binding</keyword>
<keyword evidence="2" id="KW-0547">Nucleotide-binding</keyword>
<proteinExistence type="predicted"/>
<evidence type="ECO:0000259" key="4">
    <source>
        <dbReference type="PROSITE" id="PS50893"/>
    </source>
</evidence>
<dbReference type="Pfam" id="PF00005">
    <property type="entry name" value="ABC_tran"/>
    <property type="match status" value="1"/>
</dbReference>
<evidence type="ECO:0000313" key="6">
    <source>
        <dbReference type="Proteomes" id="UP000008386"/>
    </source>
</evidence>
<dbReference type="PROSITE" id="PS50893">
    <property type="entry name" value="ABC_TRANSPORTER_2"/>
    <property type="match status" value="1"/>
</dbReference>
<reference evidence="5 6" key="1">
    <citation type="journal article" date="2011" name="J. Bacteriol.">
        <title>Complete genome sequence of the obligate piezophilic hyperthermophilic archaeon Pyrococcus yayanosii CH1.</title>
        <authorList>
            <person name="Jun X."/>
            <person name="Lupeng L."/>
            <person name="Minjuan X."/>
            <person name="Oger P."/>
            <person name="Fengping W."/>
            <person name="Jebbar M."/>
            <person name="Xiang X."/>
        </authorList>
    </citation>
    <scope>NUCLEOTIDE SEQUENCE [LARGE SCALE GENOMIC DNA]</scope>
    <source>
        <strain evidence="6">CH1 / JCM 16557</strain>
    </source>
</reference>
<organism evidence="5 6">
    <name type="scientific">Pyrococcus yayanosii (strain CH1 / JCM 16557)</name>
    <dbReference type="NCBI Taxonomy" id="529709"/>
    <lineage>
        <taxon>Archaea</taxon>
        <taxon>Methanobacteriati</taxon>
        <taxon>Methanobacteriota</taxon>
        <taxon>Thermococci</taxon>
        <taxon>Thermococcales</taxon>
        <taxon>Thermococcaceae</taxon>
        <taxon>Pyrococcus</taxon>
    </lineage>
</organism>
<sequence>MLCVEGLSFSYGQRRVLKSVNLSVERGLTCLLGPNGAGKTTLLKCIAGILRPETGRVIVDGRDITGLPRREVSKLITYSPQEFSSTFPYTVFQMVLMGRNPYINPIEGPRKEDEEAALQALRTLGLEKLKNRPFTELSGGERRLVMIARAVAQGGRVLLFDEPTSFPDFKNKYEVMSIIKSLSEKKPVLVSLHDPNLALTYSERAFLLKNGKIIAGGRAEEVITPQNLSVLYDIPVERVTAEIMVPREVVP</sequence>
<dbReference type="GO" id="GO:0016887">
    <property type="term" value="F:ATP hydrolysis activity"/>
    <property type="evidence" value="ECO:0007669"/>
    <property type="project" value="InterPro"/>
</dbReference>
<dbReference type="AlphaFoldDB" id="F8AJF3"/>
<accession>F8AJF3</accession>
<dbReference type="Gene3D" id="3.40.50.300">
    <property type="entry name" value="P-loop containing nucleotide triphosphate hydrolases"/>
    <property type="match status" value="1"/>
</dbReference>
<dbReference type="InterPro" id="IPR017871">
    <property type="entry name" value="ABC_transporter-like_CS"/>
</dbReference>
<feature type="domain" description="ABC transporter" evidence="4">
    <location>
        <begin position="2"/>
        <end position="235"/>
    </location>
</feature>
<dbReference type="HOGENOM" id="CLU_000604_1_11_2"/>
<keyword evidence="6" id="KW-1185">Reference proteome</keyword>
<dbReference type="PANTHER" id="PTHR42734">
    <property type="entry name" value="METAL TRANSPORT SYSTEM ATP-BINDING PROTEIN TM_0124-RELATED"/>
    <property type="match status" value="1"/>
</dbReference>
<dbReference type="InterPro" id="IPR003439">
    <property type="entry name" value="ABC_transporter-like_ATP-bd"/>
</dbReference>
<dbReference type="RefSeq" id="WP_013906076.1">
    <property type="nucleotide sequence ID" value="NC_015680.1"/>
</dbReference>